<dbReference type="CDD" id="cd08414">
    <property type="entry name" value="PBP2_LTTR_aromatics_like"/>
    <property type="match status" value="1"/>
</dbReference>
<dbReference type="GO" id="GO:0003677">
    <property type="term" value="F:DNA binding"/>
    <property type="evidence" value="ECO:0007669"/>
    <property type="project" value="UniProtKB-KW"/>
</dbReference>
<evidence type="ECO:0000256" key="3">
    <source>
        <dbReference type="ARBA" id="ARBA00023125"/>
    </source>
</evidence>
<keyword evidence="4" id="KW-0804">Transcription</keyword>
<evidence type="ECO:0000256" key="2">
    <source>
        <dbReference type="ARBA" id="ARBA00023015"/>
    </source>
</evidence>
<dbReference type="PANTHER" id="PTHR30346:SF17">
    <property type="entry name" value="LYSR FAMILY TRANSCRIPTIONAL REGULATOR"/>
    <property type="match status" value="1"/>
</dbReference>
<evidence type="ECO:0000256" key="4">
    <source>
        <dbReference type="ARBA" id="ARBA00023163"/>
    </source>
</evidence>
<feature type="domain" description="HTH lysR-type" evidence="5">
    <location>
        <begin position="1"/>
        <end position="58"/>
    </location>
</feature>
<dbReference type="FunFam" id="1.10.10.10:FF:000001">
    <property type="entry name" value="LysR family transcriptional regulator"/>
    <property type="match status" value="1"/>
</dbReference>
<sequence length="309" mass="33699">MNFRQLRYFCEVAACGTLARAAERLHVAPTALSMQMAQLESSLGGALFDRSARPMVLTPLGHFFLPRAQALLRDGQRLEQESRELAAGRSGWLGIGFVRSLLNSRLPSALHAFRQAHPEVKLELVEMLSEHQPAQLRSGRIHLGLSRFALAPEPLADLRHTPLFEDPFVVALSAQHPLARRRRLAVADLDGLPLISYPKDPHSGFAQRVLAALLQAGAQPRVDHEAIEIHTALALVAAGLGYAIVGASVAERGQSDLVFLPIPALKTRTVVMAVTRADGDNPLVERMLALLQSTAPATDRRARTSEKLK</sequence>
<organism evidence="6 7">
    <name type="scientific">Pseudorhodoferax soli</name>
    <dbReference type="NCBI Taxonomy" id="545864"/>
    <lineage>
        <taxon>Bacteria</taxon>
        <taxon>Pseudomonadati</taxon>
        <taxon>Pseudomonadota</taxon>
        <taxon>Betaproteobacteria</taxon>
        <taxon>Burkholderiales</taxon>
        <taxon>Comamonadaceae</taxon>
    </lineage>
</organism>
<gene>
    <name evidence="6" type="ORF">DES41_109205</name>
</gene>
<comment type="similarity">
    <text evidence="1">Belongs to the LysR transcriptional regulatory family.</text>
</comment>
<dbReference type="SUPFAM" id="SSF53850">
    <property type="entry name" value="Periplasmic binding protein-like II"/>
    <property type="match status" value="1"/>
</dbReference>
<evidence type="ECO:0000313" key="7">
    <source>
        <dbReference type="Proteomes" id="UP000252884"/>
    </source>
</evidence>
<dbReference type="InterPro" id="IPR036388">
    <property type="entry name" value="WH-like_DNA-bd_sf"/>
</dbReference>
<dbReference type="Pfam" id="PF03466">
    <property type="entry name" value="LysR_substrate"/>
    <property type="match status" value="1"/>
</dbReference>
<dbReference type="InterPro" id="IPR036390">
    <property type="entry name" value="WH_DNA-bd_sf"/>
</dbReference>
<proteinExistence type="inferred from homology"/>
<protein>
    <submittedName>
        <fullName evidence="6">DNA-binding transcriptional LysR family regulator</fullName>
    </submittedName>
</protein>
<dbReference type="OrthoDB" id="5292387at2"/>
<dbReference type="PRINTS" id="PR00039">
    <property type="entry name" value="HTHLYSR"/>
</dbReference>
<evidence type="ECO:0000313" key="6">
    <source>
        <dbReference type="EMBL" id="RCW67482.1"/>
    </source>
</evidence>
<dbReference type="Gene3D" id="1.10.10.10">
    <property type="entry name" value="Winged helix-like DNA-binding domain superfamily/Winged helix DNA-binding domain"/>
    <property type="match status" value="1"/>
</dbReference>
<evidence type="ECO:0000256" key="1">
    <source>
        <dbReference type="ARBA" id="ARBA00009437"/>
    </source>
</evidence>
<dbReference type="GO" id="GO:0003700">
    <property type="term" value="F:DNA-binding transcription factor activity"/>
    <property type="evidence" value="ECO:0007669"/>
    <property type="project" value="InterPro"/>
</dbReference>
<dbReference type="GO" id="GO:0032993">
    <property type="term" value="C:protein-DNA complex"/>
    <property type="evidence" value="ECO:0007669"/>
    <property type="project" value="TreeGrafter"/>
</dbReference>
<dbReference type="InterPro" id="IPR005119">
    <property type="entry name" value="LysR_subst-bd"/>
</dbReference>
<dbReference type="Proteomes" id="UP000252884">
    <property type="component" value="Unassembled WGS sequence"/>
</dbReference>
<dbReference type="PROSITE" id="PS50931">
    <property type="entry name" value="HTH_LYSR"/>
    <property type="match status" value="1"/>
</dbReference>
<dbReference type="SUPFAM" id="SSF46785">
    <property type="entry name" value="Winged helix' DNA-binding domain"/>
    <property type="match status" value="1"/>
</dbReference>
<dbReference type="Gene3D" id="3.40.190.10">
    <property type="entry name" value="Periplasmic binding protein-like II"/>
    <property type="match status" value="2"/>
</dbReference>
<dbReference type="InterPro" id="IPR000847">
    <property type="entry name" value="LysR_HTH_N"/>
</dbReference>
<accession>A0A368XHK2</accession>
<dbReference type="PANTHER" id="PTHR30346">
    <property type="entry name" value="TRANSCRIPTIONAL DUAL REGULATOR HCAR-RELATED"/>
    <property type="match status" value="1"/>
</dbReference>
<keyword evidence="7" id="KW-1185">Reference proteome</keyword>
<dbReference type="AlphaFoldDB" id="A0A368XHK2"/>
<evidence type="ECO:0000259" key="5">
    <source>
        <dbReference type="PROSITE" id="PS50931"/>
    </source>
</evidence>
<dbReference type="Pfam" id="PF00126">
    <property type="entry name" value="HTH_1"/>
    <property type="match status" value="1"/>
</dbReference>
<name>A0A368XHK2_9BURK</name>
<keyword evidence="2" id="KW-0805">Transcription regulation</keyword>
<keyword evidence="3 6" id="KW-0238">DNA-binding</keyword>
<dbReference type="EMBL" id="QPJK01000009">
    <property type="protein sequence ID" value="RCW67482.1"/>
    <property type="molecule type" value="Genomic_DNA"/>
</dbReference>
<comment type="caution">
    <text evidence="6">The sequence shown here is derived from an EMBL/GenBank/DDBJ whole genome shotgun (WGS) entry which is preliminary data.</text>
</comment>
<dbReference type="RefSeq" id="WP_114470986.1">
    <property type="nucleotide sequence ID" value="NZ_QPJK01000009.1"/>
</dbReference>
<reference evidence="6 7" key="1">
    <citation type="submission" date="2018-07" db="EMBL/GenBank/DDBJ databases">
        <title>Genomic Encyclopedia of Type Strains, Phase IV (KMG-IV): sequencing the most valuable type-strain genomes for metagenomic binning, comparative biology and taxonomic classification.</title>
        <authorList>
            <person name="Goeker M."/>
        </authorList>
    </citation>
    <scope>NUCLEOTIDE SEQUENCE [LARGE SCALE GENOMIC DNA]</scope>
    <source>
        <strain evidence="6 7">DSM 21634</strain>
    </source>
</reference>